<evidence type="ECO:0000256" key="1">
    <source>
        <dbReference type="SAM" id="SignalP"/>
    </source>
</evidence>
<gene>
    <name evidence="2" type="ORF">CEPIT_LOCUS1433</name>
</gene>
<dbReference type="Proteomes" id="UP001152523">
    <property type="component" value="Unassembled WGS sequence"/>
</dbReference>
<dbReference type="AlphaFoldDB" id="A0AAV0C269"/>
<accession>A0AAV0C269</accession>
<dbReference type="EMBL" id="CAMAPF010000008">
    <property type="protein sequence ID" value="CAH9059675.1"/>
    <property type="molecule type" value="Genomic_DNA"/>
</dbReference>
<feature type="signal peptide" evidence="1">
    <location>
        <begin position="1"/>
        <end position="18"/>
    </location>
</feature>
<evidence type="ECO:0000313" key="2">
    <source>
        <dbReference type="EMBL" id="CAH9059675.1"/>
    </source>
</evidence>
<feature type="chain" id="PRO_5043673104" evidence="1">
    <location>
        <begin position="19"/>
        <end position="158"/>
    </location>
</feature>
<reference evidence="2" key="1">
    <citation type="submission" date="2022-07" db="EMBL/GenBank/DDBJ databases">
        <authorList>
            <person name="Macas J."/>
            <person name="Novak P."/>
            <person name="Neumann P."/>
        </authorList>
    </citation>
    <scope>NUCLEOTIDE SEQUENCE</scope>
</reference>
<organism evidence="2 3">
    <name type="scientific">Cuscuta epithymum</name>
    <dbReference type="NCBI Taxonomy" id="186058"/>
    <lineage>
        <taxon>Eukaryota</taxon>
        <taxon>Viridiplantae</taxon>
        <taxon>Streptophyta</taxon>
        <taxon>Embryophyta</taxon>
        <taxon>Tracheophyta</taxon>
        <taxon>Spermatophyta</taxon>
        <taxon>Magnoliopsida</taxon>
        <taxon>eudicotyledons</taxon>
        <taxon>Gunneridae</taxon>
        <taxon>Pentapetalae</taxon>
        <taxon>asterids</taxon>
        <taxon>lamiids</taxon>
        <taxon>Solanales</taxon>
        <taxon>Convolvulaceae</taxon>
        <taxon>Cuscuteae</taxon>
        <taxon>Cuscuta</taxon>
        <taxon>Cuscuta subgen. Cuscuta</taxon>
    </lineage>
</organism>
<sequence length="158" mass="17895">MKMVILRSLMCPILPVFSPWINLCREGVVDTLTQQDPSLGSCLKSSGEVSGHGKKEALQKIKVVELEMQRWAGQRSRPFLFGILSDGTILCYLAYIFEGSENYSPSSINPSNSSGTSRLRNLRLVRVPLENYAREEVSSVKRSQRIIFFLRMLVVKRI</sequence>
<keyword evidence="3" id="KW-1185">Reference proteome</keyword>
<comment type="caution">
    <text evidence="2">The sequence shown here is derived from an EMBL/GenBank/DDBJ whole genome shotgun (WGS) entry which is preliminary data.</text>
</comment>
<keyword evidence="1" id="KW-0732">Signal</keyword>
<evidence type="ECO:0000313" key="3">
    <source>
        <dbReference type="Proteomes" id="UP001152523"/>
    </source>
</evidence>
<name>A0AAV0C269_9ASTE</name>
<proteinExistence type="predicted"/>
<protein>
    <submittedName>
        <fullName evidence="2">Uncharacterized protein</fullName>
    </submittedName>
</protein>